<evidence type="ECO:0000313" key="3">
    <source>
        <dbReference type="EMBL" id="CAB3228290.1"/>
    </source>
</evidence>
<dbReference type="Proteomes" id="UP000494106">
    <property type="component" value="Unassembled WGS sequence"/>
</dbReference>
<reference evidence="4 5" key="1">
    <citation type="submission" date="2020-04" db="EMBL/GenBank/DDBJ databases">
        <authorList>
            <person name="Wallbank WR R."/>
            <person name="Pardo Diaz C."/>
            <person name="Kozak K."/>
            <person name="Martin S."/>
            <person name="Jiggins C."/>
            <person name="Moest M."/>
            <person name="Warren A I."/>
            <person name="Byers J.R.P. K."/>
            <person name="Montejo-Kovacevich G."/>
            <person name="Yen C E."/>
        </authorList>
    </citation>
    <scope>NUCLEOTIDE SEQUENCE [LARGE SCALE GENOMIC DNA]</scope>
</reference>
<dbReference type="EMBL" id="CADEBC010000301">
    <property type="protein sequence ID" value="CAB3227846.1"/>
    <property type="molecule type" value="Genomic_DNA"/>
</dbReference>
<keyword evidence="1" id="KW-0472">Membrane</keyword>
<dbReference type="Proteomes" id="UP000494256">
    <property type="component" value="Unassembled WGS sequence"/>
</dbReference>
<feature type="transmembrane region" description="Helical" evidence="1">
    <location>
        <begin position="60"/>
        <end position="81"/>
    </location>
</feature>
<comment type="caution">
    <text evidence="2">The sequence shown here is derived from an EMBL/GenBank/DDBJ whole genome shotgun (WGS) entry which is preliminary data.</text>
</comment>
<feature type="transmembrane region" description="Helical" evidence="1">
    <location>
        <begin position="21"/>
        <end position="40"/>
    </location>
</feature>
<evidence type="ECO:0000313" key="5">
    <source>
        <dbReference type="Proteomes" id="UP000494256"/>
    </source>
</evidence>
<name>A0A8S0Z6H6_ARCPL</name>
<feature type="transmembrane region" description="Helical" evidence="1">
    <location>
        <begin position="129"/>
        <end position="151"/>
    </location>
</feature>
<keyword evidence="1" id="KW-1133">Transmembrane helix</keyword>
<organism evidence="2 4">
    <name type="scientific">Arctia plantaginis</name>
    <name type="common">Wood tiger moth</name>
    <name type="synonym">Phalaena plantaginis</name>
    <dbReference type="NCBI Taxonomy" id="874455"/>
    <lineage>
        <taxon>Eukaryota</taxon>
        <taxon>Metazoa</taxon>
        <taxon>Ecdysozoa</taxon>
        <taxon>Arthropoda</taxon>
        <taxon>Hexapoda</taxon>
        <taxon>Insecta</taxon>
        <taxon>Pterygota</taxon>
        <taxon>Neoptera</taxon>
        <taxon>Endopterygota</taxon>
        <taxon>Lepidoptera</taxon>
        <taxon>Glossata</taxon>
        <taxon>Ditrysia</taxon>
        <taxon>Noctuoidea</taxon>
        <taxon>Erebidae</taxon>
        <taxon>Arctiinae</taxon>
        <taxon>Arctia</taxon>
    </lineage>
</organism>
<accession>A0A8S0Z6H6</accession>
<dbReference type="OrthoDB" id="6927247at2759"/>
<protein>
    <submittedName>
        <fullName evidence="2">Uncharacterized protein</fullName>
    </submittedName>
</protein>
<proteinExistence type="predicted"/>
<gene>
    <name evidence="2" type="ORF">APLA_LOCUS3404</name>
    <name evidence="3" type="ORF">APLA_LOCUS3496</name>
</gene>
<dbReference type="EMBL" id="CADEBD010000282">
    <property type="protein sequence ID" value="CAB3228290.1"/>
    <property type="molecule type" value="Genomic_DNA"/>
</dbReference>
<feature type="transmembrane region" description="Helical" evidence="1">
    <location>
        <begin position="93"/>
        <end position="117"/>
    </location>
</feature>
<dbReference type="AlphaFoldDB" id="A0A8S0Z6H6"/>
<keyword evidence="1" id="KW-0812">Transmembrane</keyword>
<keyword evidence="4" id="KW-1185">Reference proteome</keyword>
<sequence length="191" mass="21842">MYCDWPLLGRCCFCMPLRRGVLTFGYLNLLFSAFMVGVYSYSVHSEYGLIAIYHGANFDIPSEFCVAIYCIELIFNGILIYGAHKKIVLHLKLYYYFSLMTIVATLLLQIIDFISAVSSRMRLHMFFEIGPLMFASTCIQVYLIILVRSLIRKMDISSAPNVYDNPLQQFVYDGKTEPNGVYDTTVVPVDV</sequence>
<evidence type="ECO:0000313" key="2">
    <source>
        <dbReference type="EMBL" id="CAB3227846.1"/>
    </source>
</evidence>
<evidence type="ECO:0000256" key="1">
    <source>
        <dbReference type="SAM" id="Phobius"/>
    </source>
</evidence>
<evidence type="ECO:0000313" key="4">
    <source>
        <dbReference type="Proteomes" id="UP000494106"/>
    </source>
</evidence>